<dbReference type="Pfam" id="PF01935">
    <property type="entry name" value="DUF87"/>
    <property type="match status" value="1"/>
</dbReference>
<keyword evidence="2" id="KW-0067">ATP-binding</keyword>
<dbReference type="InterPro" id="IPR002789">
    <property type="entry name" value="HerA_central"/>
</dbReference>
<dbReference type="PANTHER" id="PTHR42957">
    <property type="entry name" value="HELICASE MJ1565-RELATED"/>
    <property type="match status" value="1"/>
</dbReference>
<protein>
    <submittedName>
        <fullName evidence="2">ATP-binding protein</fullName>
    </submittedName>
</protein>
<evidence type="ECO:0000259" key="1">
    <source>
        <dbReference type="Pfam" id="PF01935"/>
    </source>
</evidence>
<gene>
    <name evidence="2" type="ORF">NAF29_18035</name>
</gene>
<name>A0AA41W9D6_9GAMM</name>
<dbReference type="InterPro" id="IPR027417">
    <property type="entry name" value="P-loop_NTPase"/>
</dbReference>
<dbReference type="SUPFAM" id="SSF52540">
    <property type="entry name" value="P-loop containing nucleoside triphosphate hydrolases"/>
    <property type="match status" value="1"/>
</dbReference>
<keyword evidence="3" id="KW-1185">Reference proteome</keyword>
<proteinExistence type="predicted"/>
<evidence type="ECO:0000313" key="3">
    <source>
        <dbReference type="Proteomes" id="UP001165393"/>
    </source>
</evidence>
<accession>A0AA41W9D6</accession>
<dbReference type="Proteomes" id="UP001165393">
    <property type="component" value="Unassembled WGS sequence"/>
</dbReference>
<dbReference type="AlphaFoldDB" id="A0AA41W9D6"/>
<evidence type="ECO:0000313" key="2">
    <source>
        <dbReference type="EMBL" id="MCM2681545.1"/>
    </source>
</evidence>
<sequence length="611" mass="67817">MFTPEEELKIGQVVEVSGTNIKVEISDKISELTRTFNGRVYPIGQIGSMVKIHYGRKIIFGLVTMLRMRSEELIEAGMPVTADSDQRVMEVQLLAEGSWNNTKSTLAFKRGIKTYPLPQQGVFLLTNEEISFVYRSAEGTRDDEVDPLVPFAVYSASESTACRANINKMFGMHCAVLGSTGSGKSGTVAAIIHSVLSHKNNEKELSPQIVVVDPHGEYGSAFKDRAVQYRAYDITAGDDGQEEIKLPYWLMSSDEFTNLIIGKTERSATSQNNAVQKALAHARMVAAKIVKPCPSDFGTNELDDLENFDDPNLCDGKDTSDILEFDRDKPRPFCLEEFENHIKYIQGGRKTNAGHISLSNTDLAKSPVPSILDKLKVLRRDTRLSFMMKCWVDNVAEIKLHQVLNQFIGAPSQAGKDIRIIDISGLPNEVAGPLTALIARLLFQYKVFQTQQEKEKDPILLVCEEAHRYVPDHGEAQYAAAQGAIRRIAREGRKYGIGLMLVSQRPADVDSTVISQCGTWVVLRLTNSADQQHVARFLPDGLSGMVGALPILSQQEAIFVGEGAALPSRVRVRDLKEEQLPKSNTIPFAKGWASDRLDIDKLQEISERMCR</sequence>
<dbReference type="Gene3D" id="3.40.50.300">
    <property type="entry name" value="P-loop containing nucleotide triphosphate hydrolases"/>
    <property type="match status" value="2"/>
</dbReference>
<dbReference type="CDD" id="cd01127">
    <property type="entry name" value="TrwB_TraG_TraD_VirD4"/>
    <property type="match status" value="1"/>
</dbReference>
<dbReference type="PANTHER" id="PTHR42957:SF1">
    <property type="entry name" value="HELICASE MJ1565-RELATED"/>
    <property type="match status" value="1"/>
</dbReference>
<organism evidence="2 3">
    <name type="scientific">Echinimonas agarilytica</name>
    <dbReference type="NCBI Taxonomy" id="1215918"/>
    <lineage>
        <taxon>Bacteria</taxon>
        <taxon>Pseudomonadati</taxon>
        <taxon>Pseudomonadota</taxon>
        <taxon>Gammaproteobacteria</taxon>
        <taxon>Alteromonadales</taxon>
        <taxon>Echinimonadaceae</taxon>
        <taxon>Echinimonas</taxon>
    </lineage>
</organism>
<dbReference type="InterPro" id="IPR008571">
    <property type="entry name" value="HerA-like"/>
</dbReference>
<reference evidence="2 3" key="1">
    <citation type="journal article" date="2013" name="Antonie Van Leeuwenhoek">
        <title>Echinimonas agarilytica gen. nov., sp. nov., a new gammaproteobacterium isolated from the sea urchin Strongylocentrotus intermedius.</title>
        <authorList>
            <person name="Nedashkovskaya O.I."/>
            <person name="Stenkova A.M."/>
            <person name="Zhukova N.V."/>
            <person name="Van Trappen S."/>
            <person name="Lee J.S."/>
            <person name="Kim S.B."/>
        </authorList>
    </citation>
    <scope>NUCLEOTIDE SEQUENCE [LARGE SCALE GENOMIC DNA]</scope>
    <source>
        <strain evidence="2 3">KMM 6351</strain>
    </source>
</reference>
<dbReference type="EMBL" id="JAMQGP010000016">
    <property type="protein sequence ID" value="MCM2681545.1"/>
    <property type="molecule type" value="Genomic_DNA"/>
</dbReference>
<dbReference type="GO" id="GO:0005524">
    <property type="term" value="F:ATP binding"/>
    <property type="evidence" value="ECO:0007669"/>
    <property type="project" value="UniProtKB-KW"/>
</dbReference>
<feature type="domain" description="Helicase HerA central" evidence="1">
    <location>
        <begin position="162"/>
        <end position="284"/>
    </location>
</feature>
<dbReference type="RefSeq" id="WP_251263027.1">
    <property type="nucleotide sequence ID" value="NZ_JAMQGP010000016.1"/>
</dbReference>
<keyword evidence="2" id="KW-0547">Nucleotide-binding</keyword>
<comment type="caution">
    <text evidence="2">The sequence shown here is derived from an EMBL/GenBank/DDBJ whole genome shotgun (WGS) entry which is preliminary data.</text>
</comment>